<dbReference type="Proteomes" id="UP000002173">
    <property type="component" value="Unassembled WGS sequence"/>
</dbReference>
<evidence type="ECO:0000313" key="2">
    <source>
        <dbReference type="EMBL" id="EDO06278.1"/>
    </source>
</evidence>
<gene>
    <name evidence="2" type="ORF">BBOV_II003230</name>
</gene>
<comment type="caution">
    <text evidence="2">The sequence shown here is derived from an EMBL/GenBank/DDBJ whole genome shotgun (WGS) entry which is preliminary data.</text>
</comment>
<dbReference type="EMBL" id="AAXT01000003">
    <property type="protein sequence ID" value="EDO06278.1"/>
    <property type="molecule type" value="Genomic_DNA"/>
</dbReference>
<evidence type="ECO:0000313" key="3">
    <source>
        <dbReference type="Proteomes" id="UP000002173"/>
    </source>
</evidence>
<evidence type="ECO:0000256" key="1">
    <source>
        <dbReference type="SAM" id="MobiDB-lite"/>
    </source>
</evidence>
<protein>
    <submittedName>
        <fullName evidence="2">Uncharacterized protein</fullName>
    </submittedName>
</protein>
<dbReference type="eggNOG" id="ENOG502QXC4">
    <property type="taxonomic scope" value="Eukaryota"/>
</dbReference>
<name>A7ATL7_BABBO</name>
<dbReference type="GeneID" id="5478075"/>
<reference evidence="2 3" key="1">
    <citation type="journal article" date="2007" name="PLoS Pathog.">
        <title>Genome sequence of Babesia bovis and comparative analysis of apicomplexan hemoprotozoa.</title>
        <authorList>
            <person name="Brayton K.A."/>
            <person name="Lau A.O.T."/>
            <person name="Herndon D.R."/>
            <person name="Hannick L."/>
            <person name="Kappmeyer L.S."/>
            <person name="Berens S.J."/>
            <person name="Bidwell S.L."/>
            <person name="Brown W.C."/>
            <person name="Crabtree J."/>
            <person name="Fadrosh D."/>
            <person name="Feldblum T."/>
            <person name="Forberger H.A."/>
            <person name="Haas B.J."/>
            <person name="Howell J.M."/>
            <person name="Khouri H."/>
            <person name="Koo H."/>
            <person name="Mann D.J."/>
            <person name="Norimine J."/>
            <person name="Paulsen I.T."/>
            <person name="Radune D."/>
            <person name="Ren Q."/>
            <person name="Smith R.K. Jr."/>
            <person name="Suarez C.E."/>
            <person name="White O."/>
            <person name="Wortman J.R."/>
            <person name="Knowles D.P. Jr."/>
            <person name="McElwain T.F."/>
            <person name="Nene V.M."/>
        </authorList>
    </citation>
    <scope>NUCLEOTIDE SEQUENCE [LARGE SCALE GENOMIC DNA]</scope>
    <source>
        <strain evidence="2">T2Bo</strain>
    </source>
</reference>
<keyword evidence="3" id="KW-1185">Reference proteome</keyword>
<dbReference type="RefSeq" id="XP_001609846.1">
    <property type="nucleotide sequence ID" value="XM_001609796.1"/>
</dbReference>
<reference evidence="3" key="2">
    <citation type="journal article" date="2020" name="Data Brief">
        <title>Transcriptome dataset of Babesia bovis life stages within vertebrate and invertebrate hosts.</title>
        <authorList>
            <person name="Ueti M.W."/>
            <person name="Johnson W.C."/>
            <person name="Kappmeyer L.S."/>
            <person name="Herndon D.R."/>
            <person name="Mousel M.R."/>
            <person name="Reif K.E."/>
            <person name="Taus N.S."/>
            <person name="Ifeonu O.O."/>
            <person name="Silva J.C."/>
            <person name="Suarez C.E."/>
            <person name="Brayton K.A."/>
        </authorList>
    </citation>
    <scope>NUCLEOTIDE SEQUENCE [LARGE SCALE GENOMIC DNA]</scope>
</reference>
<feature type="region of interest" description="Disordered" evidence="1">
    <location>
        <begin position="1"/>
        <end position="22"/>
    </location>
</feature>
<dbReference type="AlphaFoldDB" id="A7ATL7"/>
<organism evidence="2 3">
    <name type="scientific">Babesia bovis</name>
    <dbReference type="NCBI Taxonomy" id="5865"/>
    <lineage>
        <taxon>Eukaryota</taxon>
        <taxon>Sar</taxon>
        <taxon>Alveolata</taxon>
        <taxon>Apicomplexa</taxon>
        <taxon>Aconoidasida</taxon>
        <taxon>Piroplasmida</taxon>
        <taxon>Babesiidae</taxon>
        <taxon>Babesia</taxon>
    </lineage>
</organism>
<accession>A7ATL7</accession>
<dbReference type="OMA" id="EYKGRIW"/>
<dbReference type="VEuPathDB" id="PiroplasmaDB:BBOV_II003230"/>
<dbReference type="KEGG" id="bbo:BBOV_II003230"/>
<proteinExistence type="predicted"/>
<feature type="region of interest" description="Disordered" evidence="1">
    <location>
        <begin position="313"/>
        <end position="337"/>
    </location>
</feature>
<sequence length="500" mass="57396">MDEDKGNIPPVPTHQAGLPPAEDNYAYDNAFMCQMPPDMSRGSPDMPMNMPPFVQNNANMGKMDEQAFEGMPMHPTMHMQMPPNEHMPNAIAMGMPVDETQAHAHMMGQDDEMSSSPNGHHAMPPLAYPGAPPFNRQFSPNMMNFQMVPPPRMGEMPVPPMFRFAPPKDGVNNVFPPMDGDGAHNAMAHLTKSVGMIPPRKTPNILYNAYNLTVERYQNLLRIRAEAAKNGMDYNGGIIFDKGPFSQGGRWLVFWICNGRMWRKSFLVHMYGADGAKELAEQFWFSKMRAMQLYRITKTASMKLDKDLKKFAESQKITRPRRPPSRSTPSPTENTAEVKKPVVLNDLDIFWEEESSSWCFDYLDPDTNTMTIKRVHVTDPSTSHEKKMEASKLRSEHWQDLIKVYTESEYSGHTYEKSRTCWRVSHWIPSKGINRNRYFNITKYGYIEAKEKSRLYRLLVHDLGGEEPESFPVDSKTPPEFFEDPVTKFYHRILNSLRNK</sequence>
<dbReference type="InParanoid" id="A7ATL7"/>
<reference evidence="3" key="3">
    <citation type="journal article" date="2021" name="Int. J. Parasitol.">
        <title>Comparative analysis of gene expression between Babesia bovis blood stages and kinetes allowed by improved genome annotation.</title>
        <authorList>
            <person name="Ueti M.W."/>
            <person name="Johnson W.C."/>
            <person name="Kappmeyer L.S."/>
            <person name="Herndon D.R."/>
            <person name="Mousel M.R."/>
            <person name="Reif K.E."/>
            <person name="Taus N.S."/>
            <person name="Ifeonu O.O."/>
            <person name="Silva J.C."/>
            <person name="Suarez C.E."/>
            <person name="Brayton K.A."/>
        </authorList>
    </citation>
    <scope>NUCLEOTIDE SEQUENCE [LARGE SCALE GENOMIC DNA]</scope>
</reference>